<dbReference type="AlphaFoldDB" id="M8A8H7"/>
<sequence length="98" mass="11866">MHLPLQEQQESPEKIHRYEYTYTYIYIKHRGNRIKPVDLEEIQWGKESRREQPTKTTRNWIGNQAAVEKELGITMVDKEIAKESKGQKWKKRRQRARA</sequence>
<evidence type="ECO:0000313" key="1">
    <source>
        <dbReference type="EMBL" id="EMS60945.1"/>
    </source>
</evidence>
<reference evidence="1" key="1">
    <citation type="journal article" date="2013" name="Nature">
        <title>Draft genome of the wheat A-genome progenitor Triticum urartu.</title>
        <authorList>
            <person name="Ling H.Q."/>
            <person name="Zhao S."/>
            <person name="Liu D."/>
            <person name="Wang J."/>
            <person name="Sun H."/>
            <person name="Zhang C."/>
            <person name="Fan H."/>
            <person name="Li D."/>
            <person name="Dong L."/>
            <person name="Tao Y."/>
            <person name="Gao C."/>
            <person name="Wu H."/>
            <person name="Li Y."/>
            <person name="Cui Y."/>
            <person name="Guo X."/>
            <person name="Zheng S."/>
            <person name="Wang B."/>
            <person name="Yu K."/>
            <person name="Liang Q."/>
            <person name="Yang W."/>
            <person name="Lou X."/>
            <person name="Chen J."/>
            <person name="Feng M."/>
            <person name="Jian J."/>
            <person name="Zhang X."/>
            <person name="Luo G."/>
            <person name="Jiang Y."/>
            <person name="Liu J."/>
            <person name="Wang Z."/>
            <person name="Sha Y."/>
            <person name="Zhang B."/>
            <person name="Wu H."/>
            <person name="Tang D."/>
            <person name="Shen Q."/>
            <person name="Xue P."/>
            <person name="Zou S."/>
            <person name="Wang X."/>
            <person name="Liu X."/>
            <person name="Wang F."/>
            <person name="Yang Y."/>
            <person name="An X."/>
            <person name="Dong Z."/>
            <person name="Zhang K."/>
            <person name="Zhang X."/>
            <person name="Luo M.C."/>
            <person name="Dvorak J."/>
            <person name="Tong Y."/>
            <person name="Wang J."/>
            <person name="Yang H."/>
            <person name="Li Z."/>
            <person name="Wang D."/>
            <person name="Zhang A."/>
            <person name="Wang J."/>
        </authorList>
    </citation>
    <scope>NUCLEOTIDE SEQUENCE</scope>
</reference>
<proteinExistence type="predicted"/>
<gene>
    <name evidence="1" type="ORF">TRIUR3_15922</name>
</gene>
<dbReference type="EMBL" id="KD102750">
    <property type="protein sequence ID" value="EMS60945.1"/>
    <property type="molecule type" value="Genomic_DNA"/>
</dbReference>
<accession>M8A8H7</accession>
<name>M8A8H7_TRIUA</name>
<organism evidence="1">
    <name type="scientific">Triticum urartu</name>
    <name type="common">Red wild einkorn</name>
    <name type="synonym">Crithodium urartu</name>
    <dbReference type="NCBI Taxonomy" id="4572"/>
    <lineage>
        <taxon>Eukaryota</taxon>
        <taxon>Viridiplantae</taxon>
        <taxon>Streptophyta</taxon>
        <taxon>Embryophyta</taxon>
        <taxon>Tracheophyta</taxon>
        <taxon>Spermatophyta</taxon>
        <taxon>Magnoliopsida</taxon>
        <taxon>Liliopsida</taxon>
        <taxon>Poales</taxon>
        <taxon>Poaceae</taxon>
        <taxon>BOP clade</taxon>
        <taxon>Pooideae</taxon>
        <taxon>Triticodae</taxon>
        <taxon>Triticeae</taxon>
        <taxon>Triticinae</taxon>
        <taxon>Triticum</taxon>
    </lineage>
</organism>
<protein>
    <submittedName>
        <fullName evidence="1">Uncharacterized protein</fullName>
    </submittedName>
</protein>